<keyword evidence="1" id="KW-0802">TPR repeat</keyword>
<feature type="coiled-coil region" evidence="2">
    <location>
        <begin position="73"/>
        <end position="114"/>
    </location>
</feature>
<dbReference type="Gene3D" id="1.25.40.10">
    <property type="entry name" value="Tetratricopeptide repeat domain"/>
    <property type="match status" value="1"/>
</dbReference>
<dbReference type="PROSITE" id="PS50005">
    <property type="entry name" value="TPR"/>
    <property type="match status" value="1"/>
</dbReference>
<name>A0ABP0R443_9DINO</name>
<sequence length="910" mass="100645">MEASAFITLRSPSGPTLAIEARGVGLDTKRWTAAHSKLGAASCSGTGTAVTALAVCRLRARGVQAARRSRQSRLSCRAQEESAEEQLAALEAELEALEDEMEEDRVRQADLEEAETKSKIEQRFKDAAPGLDSQVVAGRGADAVGVTATVAVCGRSHDSSVAQRVMKLLAAADSPPIFLDSQEVTRMKFEDLDEMLKTCTAAVICPEPSEATEPALEQAKLALRSILSGAEELKEVILLSHVGAQDDKGGFNLGAFFTPSGTSWASIEDELTSTARARSTNRPLRYVIVRVADPPETVSSAGEVRCFPAAEGAPVSGSTSLDTAAEAIFQVFNRSVNSSFVVIEEGERDVAPDWGELLLPFVGPEVWRIDVANVTRAVLFLQQWADEFFGPGKSALRQGVKTPVQFEKTSSGVLFKFRPLTVKDDPFESLQEGGLEFIVEEPPNGAPPRLRARRCAYGWKVVPKENSERALLEKFKRDWAEALCCHSATDWQSNILAQGRTVFEGFRLVVKASGPFKKASESQSRTSREELANANRLPEAIESFKAAARFVGEHVSFANLGVAYMRNKEFGLAYKALRKAIALNPEDTHAVENLEVLQSFASSHGYDRKKLEALGRKAELDLLPSSARAEEEVPRSGREHRILNSPALIGRRAKELEKRGEKKVARGYLSLALHMNPWVGLEVPWVDDMVFEERSRMTYWTGNAFVGWDKTRVEDIINSHFKDAPEPEVYEMAIYAWRNLQLVKHSCCGIDNVAVFLSRARKFAHPYLVPFLHLTPEYLPNLKKENKAMYNSFKEWWEQNGRKPPPPPAIEFNGEATWNWEWMKVVMPADRVPEGWEVFTQAALLYRLRDYEGARSALGEALRINSELALATDELLPGFHSFVPPRAALVPVRTKYLVCPGSPPVGGRFG</sequence>
<gene>
    <name evidence="3" type="ORF">CCMP2556_LOCUS45414</name>
</gene>
<dbReference type="InterPro" id="IPR011990">
    <property type="entry name" value="TPR-like_helical_dom_sf"/>
</dbReference>
<accession>A0ABP0R443</accession>
<protein>
    <submittedName>
        <fullName evidence="3">Uncharacterized protein</fullName>
    </submittedName>
</protein>
<feature type="repeat" description="TPR" evidence="1">
    <location>
        <begin position="554"/>
        <end position="587"/>
    </location>
</feature>
<evidence type="ECO:0000256" key="1">
    <source>
        <dbReference type="PROSITE-ProRule" id="PRU00339"/>
    </source>
</evidence>
<evidence type="ECO:0000313" key="3">
    <source>
        <dbReference type="EMBL" id="CAK9095341.1"/>
    </source>
</evidence>
<comment type="caution">
    <text evidence="3">The sequence shown here is derived from an EMBL/GenBank/DDBJ whole genome shotgun (WGS) entry which is preliminary data.</text>
</comment>
<dbReference type="EMBL" id="CAXAMN010025472">
    <property type="protein sequence ID" value="CAK9095341.1"/>
    <property type="molecule type" value="Genomic_DNA"/>
</dbReference>
<reference evidence="3 4" key="1">
    <citation type="submission" date="2024-02" db="EMBL/GenBank/DDBJ databases">
        <authorList>
            <person name="Chen Y."/>
            <person name="Shah S."/>
            <person name="Dougan E. K."/>
            <person name="Thang M."/>
            <person name="Chan C."/>
        </authorList>
    </citation>
    <scope>NUCLEOTIDE SEQUENCE [LARGE SCALE GENOMIC DNA]</scope>
</reference>
<keyword evidence="4" id="KW-1185">Reference proteome</keyword>
<keyword evidence="2" id="KW-0175">Coiled coil</keyword>
<dbReference type="SUPFAM" id="SSF48452">
    <property type="entry name" value="TPR-like"/>
    <property type="match status" value="1"/>
</dbReference>
<organism evidence="3 4">
    <name type="scientific">Durusdinium trenchii</name>
    <dbReference type="NCBI Taxonomy" id="1381693"/>
    <lineage>
        <taxon>Eukaryota</taxon>
        <taxon>Sar</taxon>
        <taxon>Alveolata</taxon>
        <taxon>Dinophyceae</taxon>
        <taxon>Suessiales</taxon>
        <taxon>Symbiodiniaceae</taxon>
        <taxon>Durusdinium</taxon>
    </lineage>
</organism>
<evidence type="ECO:0000313" key="4">
    <source>
        <dbReference type="Proteomes" id="UP001642484"/>
    </source>
</evidence>
<proteinExistence type="predicted"/>
<dbReference type="InterPro" id="IPR019734">
    <property type="entry name" value="TPR_rpt"/>
</dbReference>
<evidence type="ECO:0000256" key="2">
    <source>
        <dbReference type="SAM" id="Coils"/>
    </source>
</evidence>
<dbReference type="SMART" id="SM00028">
    <property type="entry name" value="TPR"/>
    <property type="match status" value="2"/>
</dbReference>
<dbReference type="Proteomes" id="UP001642484">
    <property type="component" value="Unassembled WGS sequence"/>
</dbReference>